<reference evidence="4" key="1">
    <citation type="submission" date="2021-01" db="UniProtKB">
        <authorList>
            <consortium name="EnsemblMetazoa"/>
        </authorList>
    </citation>
    <scope>IDENTIFICATION</scope>
</reference>
<dbReference type="Pfam" id="PF00168">
    <property type="entry name" value="C2"/>
    <property type="match status" value="1"/>
</dbReference>
<feature type="region of interest" description="Disordered" evidence="1">
    <location>
        <begin position="102"/>
        <end position="134"/>
    </location>
</feature>
<dbReference type="AlphaFoldDB" id="A0A7M5V203"/>
<sequence>MEKLTPVLIAVGVCFGFILIIFVLIVRKYVQLVRTEESFPGYNARNNKSTSSSHPFISSFFPFFDVTNVNPQMHTQRARTWNLKKTKSQKPLHREQRGRFNSMPNLNRIRNDKFPLNTDDNKSVLSDHEDDQCDETETLVMTSEELDEGEGRVKSGSVLLHDRVRSLSGKSISTITTQRNASFSKEQENPSKILLYCRTNGMIEFTTHYFFPESLLEVHIWRVHGFTTKEQTLDLNVHVRAFLEPGKLQKTDTGSQIGHTPFFNEKIQFEGIHETDLKKYRLVLKAYNKEKRKAKELLGIVNMDLTWINYFDDSTEVHHSPLFDF</sequence>
<evidence type="ECO:0000256" key="1">
    <source>
        <dbReference type="SAM" id="MobiDB-lite"/>
    </source>
</evidence>
<organism evidence="4 5">
    <name type="scientific">Clytia hemisphaerica</name>
    <dbReference type="NCBI Taxonomy" id="252671"/>
    <lineage>
        <taxon>Eukaryota</taxon>
        <taxon>Metazoa</taxon>
        <taxon>Cnidaria</taxon>
        <taxon>Hydrozoa</taxon>
        <taxon>Hydroidolina</taxon>
        <taxon>Leptothecata</taxon>
        <taxon>Obeliida</taxon>
        <taxon>Clytiidae</taxon>
        <taxon>Clytia</taxon>
    </lineage>
</organism>
<keyword evidence="2" id="KW-0472">Membrane</keyword>
<feature type="transmembrane region" description="Helical" evidence="2">
    <location>
        <begin position="6"/>
        <end position="26"/>
    </location>
</feature>
<feature type="compositionally biased region" description="Basic and acidic residues" evidence="1">
    <location>
        <begin position="109"/>
        <end position="127"/>
    </location>
</feature>
<name>A0A7M5V203_9CNID</name>
<dbReference type="InterPro" id="IPR043541">
    <property type="entry name" value="SYT14/14L/16"/>
</dbReference>
<dbReference type="InterPro" id="IPR035892">
    <property type="entry name" value="C2_domain_sf"/>
</dbReference>
<accession>A0A7M5V203</accession>
<dbReference type="PANTHER" id="PTHR46129:SF2">
    <property type="entry name" value="SYNAPTOTAGMIN 14, ISOFORM D"/>
    <property type="match status" value="1"/>
</dbReference>
<feature type="domain" description="C2" evidence="3">
    <location>
        <begin position="199"/>
        <end position="318"/>
    </location>
</feature>
<dbReference type="PANTHER" id="PTHR46129">
    <property type="entry name" value="SYNAPTOTAGMIN 14, ISOFORM D"/>
    <property type="match status" value="1"/>
</dbReference>
<dbReference type="PROSITE" id="PS50004">
    <property type="entry name" value="C2"/>
    <property type="match status" value="1"/>
</dbReference>
<dbReference type="EnsemblMetazoa" id="CLYHEMT006142.1">
    <property type="protein sequence ID" value="CLYHEMP006142.1"/>
    <property type="gene ID" value="CLYHEMG006142"/>
</dbReference>
<evidence type="ECO:0000313" key="4">
    <source>
        <dbReference type="EnsemblMetazoa" id="CLYHEMP006142.1"/>
    </source>
</evidence>
<protein>
    <recommendedName>
        <fullName evidence="3">C2 domain-containing protein</fullName>
    </recommendedName>
</protein>
<dbReference type="InterPro" id="IPR000008">
    <property type="entry name" value="C2_dom"/>
</dbReference>
<dbReference type="Proteomes" id="UP000594262">
    <property type="component" value="Unplaced"/>
</dbReference>
<evidence type="ECO:0000256" key="2">
    <source>
        <dbReference type="SAM" id="Phobius"/>
    </source>
</evidence>
<proteinExistence type="predicted"/>
<dbReference type="GeneID" id="136813378"/>
<evidence type="ECO:0000259" key="3">
    <source>
        <dbReference type="PROSITE" id="PS50004"/>
    </source>
</evidence>
<dbReference type="Gene3D" id="2.60.40.150">
    <property type="entry name" value="C2 domain"/>
    <property type="match status" value="1"/>
</dbReference>
<dbReference type="GO" id="GO:0005543">
    <property type="term" value="F:phospholipid binding"/>
    <property type="evidence" value="ECO:0007669"/>
    <property type="project" value="TreeGrafter"/>
</dbReference>
<keyword evidence="2" id="KW-0812">Transmembrane</keyword>
<keyword evidence="5" id="KW-1185">Reference proteome</keyword>
<keyword evidence="2" id="KW-1133">Transmembrane helix</keyword>
<dbReference type="RefSeq" id="XP_066925990.1">
    <property type="nucleotide sequence ID" value="XM_067069889.1"/>
</dbReference>
<dbReference type="SUPFAM" id="SSF49562">
    <property type="entry name" value="C2 domain (Calcium/lipid-binding domain, CaLB)"/>
    <property type="match status" value="1"/>
</dbReference>
<evidence type="ECO:0000313" key="5">
    <source>
        <dbReference type="Proteomes" id="UP000594262"/>
    </source>
</evidence>